<accession>A0AAJ6NBC2</accession>
<gene>
    <name evidence="2" type="ORF">QJU93_09980</name>
</gene>
<sequence length="82" mass="9773">MMIESINLNWIITAIIIPYCIFLWRSILAVQKDLLDFKVECSKEYLTRTEASTLKDDFRSILSEFKKDLDKRLTRIEDKITK</sequence>
<name>A0AAJ6NBC2_9PAST</name>
<keyword evidence="1" id="KW-0472">Membrane</keyword>
<feature type="transmembrane region" description="Helical" evidence="1">
    <location>
        <begin position="6"/>
        <end position="24"/>
    </location>
</feature>
<evidence type="ECO:0000256" key="1">
    <source>
        <dbReference type="SAM" id="Phobius"/>
    </source>
</evidence>
<dbReference type="Proteomes" id="UP001236239">
    <property type="component" value="Unassembled WGS sequence"/>
</dbReference>
<keyword evidence="1" id="KW-0812">Transmembrane</keyword>
<dbReference type="RefSeq" id="WP_306384695.1">
    <property type="nucleotide sequence ID" value="NZ_JASAYN010000001.1"/>
</dbReference>
<dbReference type="EMBL" id="JASAYQ010000021">
    <property type="protein sequence ID" value="MDP8173683.1"/>
    <property type="molecule type" value="Genomic_DNA"/>
</dbReference>
<proteinExistence type="predicted"/>
<reference evidence="2" key="1">
    <citation type="journal article" date="2023" name="Front. Microbiol.">
        <title>Phylogeography and host specificity of Pasteurellaceae pathogenic to sea-farmed fish in the north-east Atlantic.</title>
        <authorList>
            <person name="Gulla S."/>
            <person name="Colquhoun D.J."/>
            <person name="Olsen A.B."/>
            <person name="Spilsberg B."/>
            <person name="Lagesen K."/>
            <person name="Aakesson C.P."/>
            <person name="Strom S."/>
            <person name="Manji F."/>
            <person name="Birkbeck T.H."/>
            <person name="Nilsen H.K."/>
        </authorList>
    </citation>
    <scope>NUCLEOTIDE SEQUENCE</scope>
    <source>
        <strain evidence="2">TW16_20</strain>
    </source>
</reference>
<protein>
    <submittedName>
        <fullName evidence="2">Uncharacterized protein</fullName>
    </submittedName>
</protein>
<evidence type="ECO:0000313" key="3">
    <source>
        <dbReference type="Proteomes" id="UP001236239"/>
    </source>
</evidence>
<dbReference type="AlphaFoldDB" id="A0AAJ6NBC2"/>
<keyword evidence="1" id="KW-1133">Transmembrane helix</keyword>
<comment type="caution">
    <text evidence="2">The sequence shown here is derived from an EMBL/GenBank/DDBJ whole genome shotgun (WGS) entry which is preliminary data.</text>
</comment>
<evidence type="ECO:0000313" key="2">
    <source>
        <dbReference type="EMBL" id="MDP8173683.1"/>
    </source>
</evidence>
<organism evidence="2 3">
    <name type="scientific">Phocoenobacter skyensis</name>
    <dbReference type="NCBI Taxonomy" id="97481"/>
    <lineage>
        <taxon>Bacteria</taxon>
        <taxon>Pseudomonadati</taxon>
        <taxon>Pseudomonadota</taxon>
        <taxon>Gammaproteobacteria</taxon>
        <taxon>Pasteurellales</taxon>
        <taxon>Pasteurellaceae</taxon>
        <taxon>Phocoenobacter</taxon>
    </lineage>
</organism>